<dbReference type="AlphaFoldDB" id="A0A0K0D2A2"/>
<reference evidence="3" key="2">
    <citation type="submission" date="2017-02" db="UniProtKB">
        <authorList>
            <consortium name="WormBaseParasite"/>
        </authorList>
    </citation>
    <scope>IDENTIFICATION</scope>
</reference>
<feature type="signal peptide" evidence="1">
    <location>
        <begin position="1"/>
        <end position="33"/>
    </location>
</feature>
<feature type="chain" id="PRO_5005326372" evidence="1">
    <location>
        <begin position="34"/>
        <end position="135"/>
    </location>
</feature>
<evidence type="ECO:0000313" key="2">
    <source>
        <dbReference type="Proteomes" id="UP000035642"/>
    </source>
</evidence>
<dbReference type="Proteomes" id="UP000035642">
    <property type="component" value="Unassembled WGS sequence"/>
</dbReference>
<organism evidence="2 3">
    <name type="scientific">Angiostrongylus cantonensis</name>
    <name type="common">Rat lungworm</name>
    <dbReference type="NCBI Taxonomy" id="6313"/>
    <lineage>
        <taxon>Eukaryota</taxon>
        <taxon>Metazoa</taxon>
        <taxon>Ecdysozoa</taxon>
        <taxon>Nematoda</taxon>
        <taxon>Chromadorea</taxon>
        <taxon>Rhabditida</taxon>
        <taxon>Rhabditina</taxon>
        <taxon>Rhabditomorpha</taxon>
        <taxon>Strongyloidea</taxon>
        <taxon>Metastrongylidae</taxon>
        <taxon>Angiostrongylus</taxon>
    </lineage>
</organism>
<keyword evidence="1" id="KW-0732">Signal</keyword>
<protein>
    <submittedName>
        <fullName evidence="3">Secreted protein</fullName>
    </submittedName>
</protein>
<reference evidence="2" key="1">
    <citation type="submission" date="2012-09" db="EMBL/GenBank/DDBJ databases">
        <authorList>
            <person name="Martin A.A."/>
        </authorList>
    </citation>
    <scope>NUCLEOTIDE SEQUENCE</scope>
</reference>
<dbReference type="WBParaSite" id="ACAC_0000419701-mRNA-1">
    <property type="protein sequence ID" value="ACAC_0000419701-mRNA-1"/>
    <property type="gene ID" value="ACAC_0000419701"/>
</dbReference>
<name>A0A0K0D2A2_ANGCA</name>
<proteinExistence type="predicted"/>
<accession>A0A0K0D2A2</accession>
<evidence type="ECO:0000313" key="3">
    <source>
        <dbReference type="WBParaSite" id="ACAC_0000419701-mRNA-1"/>
    </source>
</evidence>
<keyword evidence="2" id="KW-1185">Reference proteome</keyword>
<sequence>MFAQWVTELIVSRMCFLWLKLFLVNANSRSAAAFHNESLASRYLMVLVRFHPTELCGAESECSFPYSSCLLLIERCRCQYVGDLQRQRGIAYAGRNEQLTDLAGWWAFKIKKTNPLWWGPSYFAWAEPFGCPELN</sequence>
<evidence type="ECO:0000256" key="1">
    <source>
        <dbReference type="SAM" id="SignalP"/>
    </source>
</evidence>